<proteinExistence type="predicted"/>
<accession>A0ABT2WWE5</accession>
<reference evidence="2 3" key="1">
    <citation type="submission" date="2022-10" db="EMBL/GenBank/DDBJ databases">
        <title>Ruegeria sp. nov., isolated from ocean surface water.</title>
        <authorList>
            <person name="He W."/>
            <person name="Wang L."/>
            <person name="Zhang D.-F."/>
        </authorList>
    </citation>
    <scope>NUCLEOTIDE SEQUENCE [LARGE SCALE GENOMIC DNA]</scope>
    <source>
        <strain evidence="2 3">WL0004</strain>
    </source>
</reference>
<feature type="domain" description="Sulfatase N-terminal" evidence="1">
    <location>
        <begin position="7"/>
        <end position="53"/>
    </location>
</feature>
<evidence type="ECO:0000313" key="2">
    <source>
        <dbReference type="EMBL" id="MCU9840214.1"/>
    </source>
</evidence>
<comment type="caution">
    <text evidence="2">The sequence shown here is derived from an EMBL/GenBank/DDBJ whole genome shotgun (WGS) entry which is preliminary data.</text>
</comment>
<dbReference type="PANTHER" id="PTHR30443:SF0">
    <property type="entry name" value="PHOSPHOETHANOLAMINE TRANSFERASE EPTA"/>
    <property type="match status" value="1"/>
</dbReference>
<evidence type="ECO:0000259" key="1">
    <source>
        <dbReference type="Pfam" id="PF00884"/>
    </source>
</evidence>
<name>A0ABT2WWE5_9RHOB</name>
<protein>
    <submittedName>
        <fullName evidence="2">Sulfatase-like hydrolase/transferase</fullName>
    </submittedName>
</protein>
<sequence length="73" mass="8111">MNCTSQEIVNSYDNTIAYTDEFLAEAIGVLCRQSRADTVLMYASDHGESLGKGGSSCTACPISWRRNTKPRYR</sequence>
<keyword evidence="3" id="KW-1185">Reference proteome</keyword>
<dbReference type="EMBL" id="JAOVQN010000031">
    <property type="protein sequence ID" value="MCU9840214.1"/>
    <property type="molecule type" value="Genomic_DNA"/>
</dbReference>
<dbReference type="Gene3D" id="3.40.720.10">
    <property type="entry name" value="Alkaline Phosphatase, subunit A"/>
    <property type="match status" value="1"/>
</dbReference>
<dbReference type="InterPro" id="IPR040423">
    <property type="entry name" value="PEA_transferase"/>
</dbReference>
<dbReference type="Proteomes" id="UP001321014">
    <property type="component" value="Unassembled WGS sequence"/>
</dbReference>
<dbReference type="InterPro" id="IPR017850">
    <property type="entry name" value="Alkaline_phosphatase_core_sf"/>
</dbReference>
<dbReference type="SUPFAM" id="SSF53649">
    <property type="entry name" value="Alkaline phosphatase-like"/>
    <property type="match status" value="1"/>
</dbReference>
<evidence type="ECO:0000313" key="3">
    <source>
        <dbReference type="Proteomes" id="UP001321014"/>
    </source>
</evidence>
<dbReference type="Pfam" id="PF00884">
    <property type="entry name" value="Sulfatase"/>
    <property type="match status" value="1"/>
</dbReference>
<organism evidence="2 3">
    <name type="scientific">Ruegeria marisflavi</name>
    <dbReference type="NCBI Taxonomy" id="2984152"/>
    <lineage>
        <taxon>Bacteria</taxon>
        <taxon>Pseudomonadati</taxon>
        <taxon>Pseudomonadota</taxon>
        <taxon>Alphaproteobacteria</taxon>
        <taxon>Rhodobacterales</taxon>
        <taxon>Roseobacteraceae</taxon>
        <taxon>Ruegeria</taxon>
    </lineage>
</organism>
<dbReference type="InterPro" id="IPR000917">
    <property type="entry name" value="Sulfatase_N"/>
</dbReference>
<dbReference type="PANTHER" id="PTHR30443">
    <property type="entry name" value="INNER MEMBRANE PROTEIN"/>
    <property type="match status" value="1"/>
</dbReference>
<gene>
    <name evidence="2" type="ORF">OEZ49_20850</name>
</gene>